<reference evidence="12 13" key="1">
    <citation type="submission" date="2024-09" db="EMBL/GenBank/DDBJ databases">
        <authorList>
            <person name="Sun Q."/>
            <person name="Mori K."/>
        </authorList>
    </citation>
    <scope>NUCLEOTIDE SEQUENCE [LARGE SCALE GENOMIC DNA]</scope>
    <source>
        <strain evidence="12 13">CCM 7539</strain>
    </source>
</reference>
<keyword evidence="13" id="KW-1185">Reference proteome</keyword>
<dbReference type="Gene3D" id="3.40.50.2000">
    <property type="entry name" value="Glycogen Phosphorylase B"/>
    <property type="match status" value="1"/>
</dbReference>
<comment type="caution">
    <text evidence="12">The sequence shown here is derived from an EMBL/GenBank/DDBJ whole genome shotgun (WGS) entry which is preliminary data.</text>
</comment>
<gene>
    <name evidence="12" type="primary">waaA</name>
    <name evidence="12" type="ORF">ACFFHK_06880</name>
</gene>
<accession>A0ABV6H323</accession>
<evidence type="ECO:0000313" key="12">
    <source>
        <dbReference type="EMBL" id="MFC0309432.1"/>
    </source>
</evidence>
<dbReference type="RefSeq" id="WP_382370892.1">
    <property type="nucleotide sequence ID" value="NZ_JBHLWB010000007.1"/>
</dbReference>
<feature type="domain" description="Glycosyl transferase family 1" evidence="10">
    <location>
        <begin position="259"/>
        <end position="399"/>
    </location>
</feature>
<organism evidence="12 13">
    <name type="scientific">Gallibacterium trehalosifermentans</name>
    <dbReference type="NCBI Taxonomy" id="516935"/>
    <lineage>
        <taxon>Bacteria</taxon>
        <taxon>Pseudomonadati</taxon>
        <taxon>Pseudomonadota</taxon>
        <taxon>Gammaproteobacteria</taxon>
        <taxon>Pasteurellales</taxon>
        <taxon>Pasteurellaceae</taxon>
        <taxon>Gallibacterium</taxon>
    </lineage>
</organism>
<evidence type="ECO:0000256" key="5">
    <source>
        <dbReference type="ARBA" id="ARBA00022519"/>
    </source>
</evidence>
<keyword evidence="9" id="KW-0448">Lipopolysaccharide biosynthesis</keyword>
<sequence length="436" mass="49326">MLRQLYTILLYLLLPVVLALFGWKSRKEIGYRQRWRERFACWQQALQPNSVVIHAASVGEVLLVAPLIRQLLAQYPATPLTITTFTPGGSDQVHTLFGKQVQHCYLPFDLPFLMRRFITQLQPRAFIIVETELWFNLLHQLRLQKIPTLLINARLSAKSAKHYQYFSAGLTEVWQGLTAVAAQDQLSAERYQALGVPKDKVLCTGNLKFDLVLSDQEIEEYRAAKKHLIGERPVWIAGSTHAGEETLILAAHQRLLATYPDLLLILVPRHSARFSEVENLLQANSLHYQKRSECQYIEPMTQVLLGDTMGELLKLYALADIAFVGGSLIERGGHNPLEPLLFKMPVVTGKYTFNFKQIYSTLVSLSAVLVVESAVDDLTATITTLLVDSVKASQYGEQGFAFLQQNRGALQRTLTLLTPYLSEKKENDYNDLSRNI</sequence>
<evidence type="ECO:0000256" key="8">
    <source>
        <dbReference type="ARBA" id="ARBA00049183"/>
    </source>
</evidence>
<keyword evidence="6 9" id="KW-0808">Transferase</keyword>
<dbReference type="Pfam" id="PF04413">
    <property type="entry name" value="Glycos_transf_N"/>
    <property type="match status" value="1"/>
</dbReference>
<dbReference type="Pfam" id="PF00534">
    <property type="entry name" value="Glycos_transf_1"/>
    <property type="match status" value="1"/>
</dbReference>
<dbReference type="InterPro" id="IPR007507">
    <property type="entry name" value="Glycos_transf_N"/>
</dbReference>
<feature type="domain" description="3-deoxy-D-manno-octulosonic-acid transferase N-terminal" evidence="11">
    <location>
        <begin position="33"/>
        <end position="210"/>
    </location>
</feature>
<dbReference type="InterPro" id="IPR038107">
    <property type="entry name" value="Glycos_transf_N_sf"/>
</dbReference>
<proteinExistence type="inferred from homology"/>
<dbReference type="Proteomes" id="UP001589767">
    <property type="component" value="Unassembled WGS sequence"/>
</dbReference>
<dbReference type="NCBIfam" id="NF004388">
    <property type="entry name" value="PRK05749.1-4"/>
    <property type="match status" value="1"/>
</dbReference>
<protein>
    <recommendedName>
        <fullName evidence="4 9">3-deoxy-D-manno-octulosonic acid transferase</fullName>
        <shortName evidence="9">Kdo transferase</shortName>
        <ecNumber evidence="3 9">2.4.99.12</ecNumber>
    </recommendedName>
    <alternativeName>
        <fullName evidence="7 9">Lipid IV(A) 3-deoxy-D-manno-octulosonic acid transferase</fullName>
    </alternativeName>
</protein>
<evidence type="ECO:0000313" key="13">
    <source>
        <dbReference type="Proteomes" id="UP001589767"/>
    </source>
</evidence>
<comment type="subcellular location">
    <subcellularLocation>
        <location evidence="1">Cell envelope</location>
    </subcellularLocation>
    <subcellularLocation>
        <location evidence="9">Cell membrane</location>
    </subcellularLocation>
</comment>
<dbReference type="GO" id="GO:0043842">
    <property type="term" value="F:Kdo transferase activity"/>
    <property type="evidence" value="ECO:0007669"/>
    <property type="project" value="UniProtKB-EC"/>
</dbReference>
<evidence type="ECO:0000256" key="4">
    <source>
        <dbReference type="ARBA" id="ARBA00019077"/>
    </source>
</evidence>
<dbReference type="InterPro" id="IPR001296">
    <property type="entry name" value="Glyco_trans_1"/>
</dbReference>
<evidence type="ECO:0000256" key="7">
    <source>
        <dbReference type="ARBA" id="ARBA00031445"/>
    </source>
</evidence>
<dbReference type="PANTHER" id="PTHR42755:SF1">
    <property type="entry name" value="3-DEOXY-D-MANNO-OCTULOSONIC ACID TRANSFERASE, MITOCHONDRIAL-RELATED"/>
    <property type="match status" value="1"/>
</dbReference>
<dbReference type="Gene3D" id="3.40.50.11720">
    <property type="entry name" value="3-Deoxy-D-manno-octulosonic-acid transferase, N-terminal domain"/>
    <property type="match status" value="1"/>
</dbReference>
<evidence type="ECO:0000256" key="3">
    <source>
        <dbReference type="ARBA" id="ARBA00012621"/>
    </source>
</evidence>
<evidence type="ECO:0000259" key="11">
    <source>
        <dbReference type="Pfam" id="PF04413"/>
    </source>
</evidence>
<dbReference type="EC" id="2.4.99.12" evidence="3 9"/>
<evidence type="ECO:0000256" key="9">
    <source>
        <dbReference type="RuleBase" id="RU365103"/>
    </source>
</evidence>
<keyword evidence="9" id="KW-1003">Cell membrane</keyword>
<evidence type="ECO:0000256" key="2">
    <source>
        <dbReference type="ARBA" id="ARBA00004713"/>
    </source>
</evidence>
<evidence type="ECO:0000259" key="10">
    <source>
        <dbReference type="Pfam" id="PF00534"/>
    </source>
</evidence>
<dbReference type="PANTHER" id="PTHR42755">
    <property type="entry name" value="3-DEOXY-MANNO-OCTULOSONATE CYTIDYLYLTRANSFERASE"/>
    <property type="match status" value="1"/>
</dbReference>
<dbReference type="InterPro" id="IPR039901">
    <property type="entry name" value="Kdotransferase"/>
</dbReference>
<keyword evidence="5" id="KW-0997">Cell inner membrane</keyword>
<name>A0ABV6H323_9PAST</name>
<comment type="similarity">
    <text evidence="9">Belongs to the glycosyltransferase group 1 family.</text>
</comment>
<comment type="pathway">
    <text evidence="2 9">Bacterial outer membrane biogenesis; LPS core biosynthesis.</text>
</comment>
<comment type="function">
    <text evidence="9">Involved in lipopolysaccharide (LPS) biosynthesis. Catalyzes the transfer of 3-deoxy-D-manno-octulosonate (Kdo) residue(s) from CMP-Kdo to lipid IV(A), the tetraacyldisaccharide-1,4'-bisphosphate precursor of lipid A.</text>
</comment>
<dbReference type="SUPFAM" id="SSF53756">
    <property type="entry name" value="UDP-Glycosyltransferase/glycogen phosphorylase"/>
    <property type="match status" value="1"/>
</dbReference>
<evidence type="ECO:0000256" key="1">
    <source>
        <dbReference type="ARBA" id="ARBA00004196"/>
    </source>
</evidence>
<keyword evidence="5" id="KW-0472">Membrane</keyword>
<keyword evidence="12" id="KW-0328">Glycosyltransferase</keyword>
<comment type="catalytic activity">
    <reaction evidence="8 9">
        <text>lipid IVA (E. coli) + CMP-3-deoxy-beta-D-manno-octulosonate = alpha-Kdo-(2-&gt;6)-lipid IVA (E. coli) + CMP + H(+)</text>
        <dbReference type="Rhea" id="RHEA:28066"/>
        <dbReference type="ChEBI" id="CHEBI:15378"/>
        <dbReference type="ChEBI" id="CHEBI:58603"/>
        <dbReference type="ChEBI" id="CHEBI:60364"/>
        <dbReference type="ChEBI" id="CHEBI:60377"/>
        <dbReference type="ChEBI" id="CHEBI:85987"/>
        <dbReference type="EC" id="2.4.99.12"/>
    </reaction>
</comment>
<dbReference type="EMBL" id="JBHLWB010000007">
    <property type="protein sequence ID" value="MFC0309432.1"/>
    <property type="molecule type" value="Genomic_DNA"/>
</dbReference>
<evidence type="ECO:0000256" key="6">
    <source>
        <dbReference type="ARBA" id="ARBA00022679"/>
    </source>
</evidence>